<feature type="signal peptide" evidence="2">
    <location>
        <begin position="1"/>
        <end position="20"/>
    </location>
</feature>
<dbReference type="AlphaFoldDB" id="A0A6A6GXQ3"/>
<dbReference type="GO" id="GO:0009277">
    <property type="term" value="C:fungal-type cell wall"/>
    <property type="evidence" value="ECO:0007669"/>
    <property type="project" value="TreeGrafter"/>
</dbReference>
<dbReference type="Gene3D" id="3.20.20.80">
    <property type="entry name" value="Glycosidases"/>
    <property type="match status" value="1"/>
</dbReference>
<feature type="chain" id="PRO_5025440128" evidence="2">
    <location>
        <begin position="21"/>
        <end position="490"/>
    </location>
</feature>
<dbReference type="PANTHER" id="PTHR34154">
    <property type="entry name" value="ALKALI-SENSITIVE LINKAGE PROTEIN 1"/>
    <property type="match status" value="1"/>
</dbReference>
<dbReference type="EMBL" id="ML991840">
    <property type="protein sequence ID" value="KAF2230502.1"/>
    <property type="molecule type" value="Genomic_DNA"/>
</dbReference>
<evidence type="ECO:0000256" key="1">
    <source>
        <dbReference type="SAM" id="MobiDB-lite"/>
    </source>
</evidence>
<dbReference type="OrthoDB" id="43654at2759"/>
<feature type="region of interest" description="Disordered" evidence="1">
    <location>
        <begin position="149"/>
        <end position="178"/>
    </location>
</feature>
<dbReference type="InterPro" id="IPR053183">
    <property type="entry name" value="ASL1"/>
</dbReference>
<evidence type="ECO:0000259" key="3">
    <source>
        <dbReference type="Pfam" id="PF11790"/>
    </source>
</evidence>
<feature type="region of interest" description="Disordered" evidence="1">
    <location>
        <begin position="30"/>
        <end position="50"/>
    </location>
</feature>
<evidence type="ECO:0000256" key="2">
    <source>
        <dbReference type="SAM" id="SignalP"/>
    </source>
</evidence>
<evidence type="ECO:0000313" key="4">
    <source>
        <dbReference type="EMBL" id="KAF2230502.1"/>
    </source>
</evidence>
<dbReference type="InterPro" id="IPR017853">
    <property type="entry name" value="GH"/>
</dbReference>
<keyword evidence="5" id="KW-1185">Reference proteome</keyword>
<dbReference type="GO" id="GO:0071966">
    <property type="term" value="P:fungal-type cell wall polysaccharide metabolic process"/>
    <property type="evidence" value="ECO:0007669"/>
    <property type="project" value="TreeGrafter"/>
</dbReference>
<feature type="domain" description="Asl1-like glycosyl hydrolase catalytic" evidence="3">
    <location>
        <begin position="238"/>
        <end position="481"/>
    </location>
</feature>
<dbReference type="Proteomes" id="UP000800092">
    <property type="component" value="Unassembled WGS sequence"/>
</dbReference>
<proteinExistence type="predicted"/>
<keyword evidence="2" id="KW-0732">Signal</keyword>
<name>A0A6A6GXQ3_VIRVR</name>
<feature type="compositionally biased region" description="Low complexity" evidence="1">
    <location>
        <begin position="161"/>
        <end position="178"/>
    </location>
</feature>
<dbReference type="PANTHER" id="PTHR34154:SF10">
    <property type="entry name" value="ASL1-LIKE GLYCOSYL HYDROLASE CATALYTIC DOMAIN-CONTAINING PROTEIN"/>
    <property type="match status" value="1"/>
</dbReference>
<protein>
    <submittedName>
        <fullName evidence="4">Glycoside hydrolase family 128 protein</fullName>
    </submittedName>
</protein>
<sequence length="490" mass="50967">MSTSVTNLALFSLLSAQALARPEVAHPWKRAHAHGGAHHHHAHGTGYYPGNQTANSTGLFPYTGNTATSTLIATVSPVAANSEVVSDSSCATEGETVTQTATNVITVTVTPGGSSAVSVAATESSAATSSEESSASAAQSTVASVSSLPHASMYHGPQPQTTEASTESTSSAVSVESSAPVSSSFTAEAATSSIEVSSYVAPITSSVAAAASSYVASSSASSSTAAESSSAPGTKRGVAYNESSMTGPFEGSAPWAWNWVPTAGDLDTSKYEYIPTCKDASSYWTGLFVSAMKDSTPKTIFSFNEPDNAGQANMDVAACVSAFDQYIGPHNTSGAEIVAPAVTNSQTPGEGLDYLDSFLSSYSGTKIDAINLHWYDSYKNTQGFIDYVNNASATLGKKFSHLSGSQNGQFTTYITEFGFTDGEQHDDYQYHPASDADQATALKAVLPFLDAQSFVKRYSYFMVYDGLLVNDGSTTQSGDVYKSFSAPYNG</sequence>
<dbReference type="InterPro" id="IPR024655">
    <property type="entry name" value="Asl1_glyco_hydro_catalytic"/>
</dbReference>
<dbReference type="SUPFAM" id="SSF51445">
    <property type="entry name" value="(Trans)glycosidases"/>
    <property type="match status" value="1"/>
</dbReference>
<feature type="compositionally biased region" description="Basic residues" evidence="1">
    <location>
        <begin position="30"/>
        <end position="43"/>
    </location>
</feature>
<keyword evidence="4" id="KW-0378">Hydrolase</keyword>
<evidence type="ECO:0000313" key="5">
    <source>
        <dbReference type="Proteomes" id="UP000800092"/>
    </source>
</evidence>
<organism evidence="4 5">
    <name type="scientific">Viridothelium virens</name>
    <name type="common">Speckled blister lichen</name>
    <name type="synonym">Trypethelium virens</name>
    <dbReference type="NCBI Taxonomy" id="1048519"/>
    <lineage>
        <taxon>Eukaryota</taxon>
        <taxon>Fungi</taxon>
        <taxon>Dikarya</taxon>
        <taxon>Ascomycota</taxon>
        <taxon>Pezizomycotina</taxon>
        <taxon>Dothideomycetes</taxon>
        <taxon>Dothideomycetes incertae sedis</taxon>
        <taxon>Trypetheliales</taxon>
        <taxon>Trypetheliaceae</taxon>
        <taxon>Viridothelium</taxon>
    </lineage>
</organism>
<gene>
    <name evidence="4" type="ORF">EV356DRAFT_508881</name>
</gene>
<dbReference type="Pfam" id="PF11790">
    <property type="entry name" value="Glyco_hydro_cc"/>
    <property type="match status" value="1"/>
</dbReference>
<reference evidence="4" key="1">
    <citation type="journal article" date="2020" name="Stud. Mycol.">
        <title>101 Dothideomycetes genomes: a test case for predicting lifestyles and emergence of pathogens.</title>
        <authorList>
            <person name="Haridas S."/>
            <person name="Albert R."/>
            <person name="Binder M."/>
            <person name="Bloem J."/>
            <person name="Labutti K."/>
            <person name="Salamov A."/>
            <person name="Andreopoulos B."/>
            <person name="Baker S."/>
            <person name="Barry K."/>
            <person name="Bills G."/>
            <person name="Bluhm B."/>
            <person name="Cannon C."/>
            <person name="Castanera R."/>
            <person name="Culley D."/>
            <person name="Daum C."/>
            <person name="Ezra D."/>
            <person name="Gonzalez J."/>
            <person name="Henrissat B."/>
            <person name="Kuo A."/>
            <person name="Liang C."/>
            <person name="Lipzen A."/>
            <person name="Lutzoni F."/>
            <person name="Magnuson J."/>
            <person name="Mondo S."/>
            <person name="Nolan M."/>
            <person name="Ohm R."/>
            <person name="Pangilinan J."/>
            <person name="Park H.-J."/>
            <person name="Ramirez L."/>
            <person name="Alfaro M."/>
            <person name="Sun H."/>
            <person name="Tritt A."/>
            <person name="Yoshinaga Y."/>
            <person name="Zwiers L.-H."/>
            <person name="Turgeon B."/>
            <person name="Goodwin S."/>
            <person name="Spatafora J."/>
            <person name="Crous P."/>
            <person name="Grigoriev I."/>
        </authorList>
    </citation>
    <scope>NUCLEOTIDE SEQUENCE</scope>
    <source>
        <strain evidence="4">Tuck. ex Michener</strain>
    </source>
</reference>
<accession>A0A6A6GXQ3</accession>
<dbReference type="GO" id="GO:0016787">
    <property type="term" value="F:hydrolase activity"/>
    <property type="evidence" value="ECO:0007669"/>
    <property type="project" value="UniProtKB-KW"/>
</dbReference>